<evidence type="ECO:0000313" key="10">
    <source>
        <dbReference type="Proteomes" id="UP000069906"/>
    </source>
</evidence>
<dbReference type="InterPro" id="IPR003018">
    <property type="entry name" value="GAF"/>
</dbReference>
<feature type="domain" description="PAC" evidence="8">
    <location>
        <begin position="80"/>
        <end position="130"/>
    </location>
</feature>
<dbReference type="Gene3D" id="3.30.565.10">
    <property type="entry name" value="Histidine kinase-like ATPase, C-terminal domain"/>
    <property type="match status" value="1"/>
</dbReference>
<evidence type="ECO:0000256" key="5">
    <source>
        <dbReference type="ARBA" id="ARBA00022777"/>
    </source>
</evidence>
<dbReference type="OrthoDB" id="230688at2157"/>
<dbReference type="InterPro" id="IPR000700">
    <property type="entry name" value="PAS-assoc_C"/>
</dbReference>
<dbReference type="InterPro" id="IPR013656">
    <property type="entry name" value="PAS_4"/>
</dbReference>
<evidence type="ECO:0000256" key="3">
    <source>
        <dbReference type="ARBA" id="ARBA00022553"/>
    </source>
</evidence>
<dbReference type="GO" id="GO:0004673">
    <property type="term" value="F:protein histidine kinase activity"/>
    <property type="evidence" value="ECO:0007669"/>
    <property type="project" value="UniProtKB-EC"/>
</dbReference>
<reference evidence="9 10" key="1">
    <citation type="journal article" date="2015" name="ISME J.">
        <title>Elemental sulfur and acetate can support life of a novel strictly anaerobic haloarchaeon.</title>
        <authorList>
            <person name="Sorokin D.Y."/>
            <person name="Kublanov I.V."/>
            <person name="Gavrilov S.N."/>
            <person name="Rojo D."/>
            <person name="Roman P."/>
            <person name="Golyshin P.N."/>
            <person name="Slepak V.Z."/>
            <person name="Smedile F."/>
            <person name="Ferrer M."/>
            <person name="Messina E."/>
            <person name="La Cono V."/>
            <person name="Yakimov M.M."/>
        </authorList>
    </citation>
    <scope>NUCLEOTIDE SEQUENCE [LARGE SCALE GENOMIC DNA]</scope>
    <source>
        <strain evidence="9 10">HSR2</strain>
    </source>
</reference>
<dbReference type="EC" id="2.7.13.3" evidence="2"/>
<protein>
    <recommendedName>
        <fullName evidence="2">histidine kinase</fullName>
        <ecNumber evidence="2">2.7.13.3</ecNumber>
    </recommendedName>
</protein>
<evidence type="ECO:0000256" key="4">
    <source>
        <dbReference type="ARBA" id="ARBA00022679"/>
    </source>
</evidence>
<evidence type="ECO:0000259" key="7">
    <source>
        <dbReference type="PROSITE" id="PS50112"/>
    </source>
</evidence>
<dbReference type="Proteomes" id="UP000069906">
    <property type="component" value="Chromosome"/>
</dbReference>
<keyword evidence="5 9" id="KW-0418">Kinase</keyword>
<dbReference type="NCBIfam" id="TIGR00229">
    <property type="entry name" value="sensory_box"/>
    <property type="match status" value="2"/>
</dbReference>
<evidence type="ECO:0000259" key="6">
    <source>
        <dbReference type="PROSITE" id="PS50109"/>
    </source>
</evidence>
<dbReference type="CDD" id="cd00075">
    <property type="entry name" value="HATPase"/>
    <property type="match status" value="1"/>
</dbReference>
<organism evidence="9 10">
    <name type="scientific">Halanaeroarchaeum sulfurireducens</name>
    <dbReference type="NCBI Taxonomy" id="1604004"/>
    <lineage>
        <taxon>Archaea</taxon>
        <taxon>Methanobacteriati</taxon>
        <taxon>Methanobacteriota</taxon>
        <taxon>Stenosarchaea group</taxon>
        <taxon>Halobacteria</taxon>
        <taxon>Halobacteriales</taxon>
        <taxon>Halobacteriaceae</taxon>
        <taxon>Halanaeroarchaeum</taxon>
    </lineage>
</organism>
<dbReference type="CDD" id="cd00130">
    <property type="entry name" value="PAS"/>
    <property type="match status" value="2"/>
</dbReference>
<dbReference type="AlphaFoldDB" id="A0A0F7P9K9"/>
<dbReference type="Pfam" id="PF13426">
    <property type="entry name" value="PAS_9"/>
    <property type="match status" value="1"/>
</dbReference>
<feature type="domain" description="PAC" evidence="8">
    <location>
        <begin position="206"/>
        <end position="259"/>
    </location>
</feature>
<dbReference type="SMART" id="SM00387">
    <property type="entry name" value="HATPase_c"/>
    <property type="match status" value="1"/>
</dbReference>
<dbReference type="PROSITE" id="PS50112">
    <property type="entry name" value="PAS"/>
    <property type="match status" value="1"/>
</dbReference>
<dbReference type="Gene3D" id="3.30.450.40">
    <property type="match status" value="1"/>
</dbReference>
<name>A0A0F7P9K9_9EURY</name>
<keyword evidence="3" id="KW-0597">Phosphoprotein</keyword>
<dbReference type="Pfam" id="PF02518">
    <property type="entry name" value="HATPase_c"/>
    <property type="match status" value="1"/>
</dbReference>
<dbReference type="RefSeq" id="WP_050048226.1">
    <property type="nucleotide sequence ID" value="NZ_CP008874.1"/>
</dbReference>
<feature type="domain" description="Histidine kinase" evidence="6">
    <location>
        <begin position="438"/>
        <end position="643"/>
    </location>
</feature>
<dbReference type="SUPFAM" id="SSF55781">
    <property type="entry name" value="GAF domain-like"/>
    <property type="match status" value="1"/>
</dbReference>
<dbReference type="InterPro" id="IPR001610">
    <property type="entry name" value="PAC"/>
</dbReference>
<comment type="catalytic activity">
    <reaction evidence="1">
        <text>ATP + protein L-histidine = ADP + protein N-phospho-L-histidine.</text>
        <dbReference type="EC" id="2.7.13.3"/>
    </reaction>
</comment>
<feature type="domain" description="PAS" evidence="7">
    <location>
        <begin position="131"/>
        <end position="185"/>
    </location>
</feature>
<dbReference type="KEGG" id="hsu:HLASF_0982"/>
<evidence type="ECO:0000313" key="9">
    <source>
        <dbReference type="EMBL" id="AKH97472.1"/>
    </source>
</evidence>
<dbReference type="GeneID" id="25159158"/>
<keyword evidence="4" id="KW-0808">Transferase</keyword>
<dbReference type="Pfam" id="PF08448">
    <property type="entry name" value="PAS_4"/>
    <property type="match status" value="1"/>
</dbReference>
<gene>
    <name evidence="9" type="ORF">HLASF_0982</name>
</gene>
<dbReference type="PROSITE" id="PS50109">
    <property type="entry name" value="HIS_KIN"/>
    <property type="match status" value="1"/>
</dbReference>
<dbReference type="InterPro" id="IPR036890">
    <property type="entry name" value="HATPase_C_sf"/>
</dbReference>
<dbReference type="InterPro" id="IPR029016">
    <property type="entry name" value="GAF-like_dom_sf"/>
</dbReference>
<dbReference type="Pfam" id="PF13185">
    <property type="entry name" value="GAF_2"/>
    <property type="match status" value="1"/>
</dbReference>
<dbReference type="InterPro" id="IPR000014">
    <property type="entry name" value="PAS"/>
</dbReference>
<dbReference type="InterPro" id="IPR005467">
    <property type="entry name" value="His_kinase_dom"/>
</dbReference>
<dbReference type="PATRIC" id="fig|1604004.4.peg.1030"/>
<evidence type="ECO:0000256" key="1">
    <source>
        <dbReference type="ARBA" id="ARBA00000085"/>
    </source>
</evidence>
<dbReference type="SUPFAM" id="SSF55785">
    <property type="entry name" value="PYP-like sensor domain (PAS domain)"/>
    <property type="match status" value="2"/>
</dbReference>
<evidence type="ECO:0000256" key="2">
    <source>
        <dbReference type="ARBA" id="ARBA00012438"/>
    </source>
</evidence>
<dbReference type="InterPro" id="IPR004358">
    <property type="entry name" value="Sig_transdc_His_kin-like_C"/>
</dbReference>
<sequence length="646" mass="72749">MPESPRFSSETWSELFDQSGVILLLYDVKTERIADANERACDVLDYDKETLLNTTITDVIGNRDHGSWPEHLPSVPDHQHLGEIELYTANGEPVPVEASVSHVQSTGDEYALVVAQDISERKARETELKRQKERAEQYFETAGNIMLVLNRDKTVARINERGSDLLGYERSELVGSDWFDHVVPEQIEGEIDEIFSAFWSDDAEPIEKNTNFIESKEGEKIFVKWHNTALRDQQGNVTGVLSSGIDITERKSYEQELEHLTETLRTIREVNRRLVRAADVETTIADIAEILHNHSSFHCVIIALLDDDQVDFAYESGTALTSAQIRACHSEEYLRSVRKQDLVRIEDVTVPPNQQHFGDEPAHEGVALSIGYDSQTYGVLTIHFTPDKPPTAEETDLLEELTDDMGFMIHGLKLQAERERLAEDLQTSLQQMQVIDRVLRHNFNNEMNVIKGHAETIRETCEGDTAESAATIVEESEQLLTTVNKEREITKLLGEQQSPEPIELGEIIDRVVADFRERYPMAQISVEGPTDRRIRAIGSIEQALTELLTNAVIHSDRVEPSIAVTIQTRDDTVAIRIADDGPGIPAMERKILTEEAEIEPLYHGSGLGLWLVKLIVQNSNGSLTFEENEPRGSIVTMKLPKAAEQN</sequence>
<keyword evidence="10" id="KW-1185">Reference proteome</keyword>
<dbReference type="HOGENOM" id="CLU_000445_114_58_2"/>
<dbReference type="SMART" id="SM00086">
    <property type="entry name" value="PAC"/>
    <property type="match status" value="2"/>
</dbReference>
<dbReference type="SUPFAM" id="SSF55874">
    <property type="entry name" value="ATPase domain of HSP90 chaperone/DNA topoisomerase II/histidine kinase"/>
    <property type="match status" value="1"/>
</dbReference>
<proteinExistence type="predicted"/>
<dbReference type="Gene3D" id="3.30.450.20">
    <property type="entry name" value="PAS domain"/>
    <property type="match status" value="2"/>
</dbReference>
<dbReference type="PANTHER" id="PTHR43304:SF1">
    <property type="entry name" value="PAC DOMAIN-CONTAINING PROTEIN"/>
    <property type="match status" value="1"/>
</dbReference>
<evidence type="ECO:0000259" key="8">
    <source>
        <dbReference type="PROSITE" id="PS50113"/>
    </source>
</evidence>
<dbReference type="EMBL" id="CP008874">
    <property type="protein sequence ID" value="AKH97472.1"/>
    <property type="molecule type" value="Genomic_DNA"/>
</dbReference>
<dbReference type="SMART" id="SM00091">
    <property type="entry name" value="PAS"/>
    <property type="match status" value="2"/>
</dbReference>
<dbReference type="InterPro" id="IPR035965">
    <property type="entry name" value="PAS-like_dom_sf"/>
</dbReference>
<dbReference type="InterPro" id="IPR052162">
    <property type="entry name" value="Sensor_kinase/Photoreceptor"/>
</dbReference>
<dbReference type="PANTHER" id="PTHR43304">
    <property type="entry name" value="PHYTOCHROME-LIKE PROTEIN CPH1"/>
    <property type="match status" value="1"/>
</dbReference>
<dbReference type="PROSITE" id="PS50113">
    <property type="entry name" value="PAC"/>
    <property type="match status" value="2"/>
</dbReference>
<dbReference type="PRINTS" id="PR00344">
    <property type="entry name" value="BCTRLSENSOR"/>
</dbReference>
<accession>A0A0F7P9K9</accession>
<dbReference type="InterPro" id="IPR003594">
    <property type="entry name" value="HATPase_dom"/>
</dbReference>